<proteinExistence type="predicted"/>
<comment type="catalytic activity">
    <reaction evidence="1">
        <text>Hydrolyzes the link between N-acetylmuramoyl residues and L-amino acid residues in certain cell-wall glycopeptides.</text>
        <dbReference type="EC" id="3.5.1.28"/>
    </reaction>
</comment>
<gene>
    <name evidence="5" type="ORF">BHV28_09400</name>
</gene>
<dbReference type="GO" id="GO:0009253">
    <property type="term" value="P:peptidoglycan catabolic process"/>
    <property type="evidence" value="ECO:0007669"/>
    <property type="project" value="InterPro"/>
</dbReference>
<organism evidence="5 6">
    <name type="scientific">Candidatus Tokpelaia hoelldobleri</name>
    <dbReference type="NCBI Taxonomy" id="1902579"/>
    <lineage>
        <taxon>Bacteria</taxon>
        <taxon>Pseudomonadati</taxon>
        <taxon>Pseudomonadota</taxon>
        <taxon>Alphaproteobacteria</taxon>
        <taxon>Hyphomicrobiales</taxon>
        <taxon>Candidatus Tokpelaia</taxon>
    </lineage>
</organism>
<evidence type="ECO:0000313" key="5">
    <source>
        <dbReference type="EMBL" id="AQS41636.1"/>
    </source>
</evidence>
<dbReference type="EC" id="3.5.1.28" evidence="2"/>
<accession>A0A1U9JUW1</accession>
<evidence type="ECO:0000256" key="1">
    <source>
        <dbReference type="ARBA" id="ARBA00001561"/>
    </source>
</evidence>
<dbReference type="STRING" id="1902579.BHV28_09400"/>
<protein>
    <recommendedName>
        <fullName evidence="2">N-acetylmuramoyl-L-alanine amidase</fullName>
        <ecNumber evidence="2">3.5.1.28</ecNumber>
    </recommendedName>
</protein>
<evidence type="ECO:0000313" key="6">
    <source>
        <dbReference type="Proteomes" id="UP000188912"/>
    </source>
</evidence>
<dbReference type="InterPro" id="IPR002508">
    <property type="entry name" value="MurNAc-LAA_cat"/>
</dbReference>
<dbReference type="Pfam" id="PF01520">
    <property type="entry name" value="Amidase_3"/>
    <property type="match status" value="1"/>
</dbReference>
<dbReference type="Gene3D" id="3.40.630.40">
    <property type="entry name" value="Zn-dependent exopeptidases"/>
    <property type="match status" value="1"/>
</dbReference>
<dbReference type="PANTHER" id="PTHR30404:SF0">
    <property type="entry name" value="N-ACETYLMURAMOYL-L-ALANINE AMIDASE AMIC"/>
    <property type="match status" value="1"/>
</dbReference>
<dbReference type="PANTHER" id="PTHR30404">
    <property type="entry name" value="N-ACETYLMURAMOYL-L-ALANINE AMIDASE"/>
    <property type="match status" value="1"/>
</dbReference>
<reference evidence="5 6" key="2">
    <citation type="journal article" date="2016" name="Sci. Rep.">
        <title>The genome of Rhizobiales bacteria in predatory ants reveals urease gene functions but no genes for nitrogen fixation.</title>
        <authorList>
            <person name="Neuvonen M.M."/>
            <person name="Tamarit D."/>
            <person name="Naslund K."/>
            <person name="Liebig J."/>
            <person name="Feldhaar H."/>
            <person name="Moran N.A."/>
            <person name="Guy L."/>
            <person name="Andersson S.G."/>
        </authorList>
    </citation>
    <scope>NUCLEOTIDE SEQUENCE [LARGE SCALE GENOMIC DNA]</scope>
    <source>
        <strain evidence="5 6">Hsal</strain>
    </source>
</reference>
<dbReference type="EMBL" id="CP017315">
    <property type="protein sequence ID" value="AQS41636.1"/>
    <property type="molecule type" value="Genomic_DNA"/>
</dbReference>
<dbReference type="Proteomes" id="UP000188912">
    <property type="component" value="Chromosome"/>
</dbReference>
<dbReference type="InterPro" id="IPR050695">
    <property type="entry name" value="N-acetylmuramoyl_amidase_3"/>
</dbReference>
<dbReference type="CDD" id="cd02696">
    <property type="entry name" value="MurNAc-LAA"/>
    <property type="match status" value="1"/>
</dbReference>
<feature type="domain" description="MurNAc-LAA" evidence="4">
    <location>
        <begin position="250"/>
        <end position="404"/>
    </location>
</feature>
<dbReference type="Gene3D" id="2.60.40.3500">
    <property type="match status" value="1"/>
</dbReference>
<evidence type="ECO:0000259" key="4">
    <source>
        <dbReference type="SMART" id="SM00646"/>
    </source>
</evidence>
<dbReference type="GO" id="GO:0008745">
    <property type="term" value="F:N-acetylmuramoyl-L-alanine amidase activity"/>
    <property type="evidence" value="ECO:0007669"/>
    <property type="project" value="UniProtKB-EC"/>
</dbReference>
<evidence type="ECO:0000256" key="2">
    <source>
        <dbReference type="ARBA" id="ARBA00011901"/>
    </source>
</evidence>
<dbReference type="KEGG" id="thd:BHV28_09400"/>
<keyword evidence="3" id="KW-0378">Hydrolase</keyword>
<sequence>MKGQMMHPEKQPLLFVVLHSFFKLFLLIGCVSCLNTGVALAQTGTEKPLLEVLSLRIVGDMQRTRLVAAFSQKADYQMLLLADPARLVLSLPVAVFPDPARLQQKSAFVADMRHGLDGSGRSRVILTMKSFFQVENHRIEQLPDYSWQLIVDLVAASEAEFRGAVTAQYQARLAKQGDSQMPQGRKPFVVAVDAGHGAFDGGAVGVNGTFEKDITLAFALTLADELRKKPQLEVYLTRNTDVFLRLNERVARARAAGADLFISIHADHIDSAPLRGATVYTLSDKASDAISKKLADSENKVDLLDGMPADELPEVADILIDLTRRETQAFSIDFADRVIQTFTGNNISLIRNPHRYAAFQVLRAPDMPSVLIELGYLSNAEDEKLITSAKWRQKTAGLIANSVENYAQAHR</sequence>
<evidence type="ECO:0000256" key="3">
    <source>
        <dbReference type="ARBA" id="ARBA00022801"/>
    </source>
</evidence>
<reference evidence="5 6" key="1">
    <citation type="journal article" date="2010" name="Science">
        <title>Genomic comparison of the ants Camponotus floridanus and Harpegnathos saltator.</title>
        <authorList>
            <person name="Bonasio R."/>
            <person name="Zhang G."/>
            <person name="Ye C."/>
            <person name="Mutti N.S."/>
            <person name="Fang X."/>
            <person name="Qin N."/>
            <person name="Donahue G."/>
            <person name="Yang P."/>
            <person name="Li Q."/>
            <person name="Li C."/>
            <person name="Zhang P."/>
            <person name="Huang Z."/>
            <person name="Berger S.L."/>
            <person name="Reinberg D."/>
            <person name="Wang J."/>
            <person name="Liebig J."/>
        </authorList>
    </citation>
    <scope>NUCLEOTIDE SEQUENCE [LARGE SCALE GENOMIC DNA]</scope>
    <source>
        <strain evidence="5 6">Hsal</strain>
    </source>
</reference>
<dbReference type="AlphaFoldDB" id="A0A1U9JUW1"/>
<dbReference type="GO" id="GO:0030288">
    <property type="term" value="C:outer membrane-bounded periplasmic space"/>
    <property type="evidence" value="ECO:0007669"/>
    <property type="project" value="TreeGrafter"/>
</dbReference>
<dbReference type="SUPFAM" id="SSF53187">
    <property type="entry name" value="Zn-dependent exopeptidases"/>
    <property type="match status" value="1"/>
</dbReference>
<name>A0A1U9JUW1_9HYPH</name>
<dbReference type="SMART" id="SM00646">
    <property type="entry name" value="Ami_3"/>
    <property type="match status" value="1"/>
</dbReference>
<keyword evidence="6" id="KW-1185">Reference proteome</keyword>